<feature type="region of interest" description="Disordered" evidence="3">
    <location>
        <begin position="1559"/>
        <end position="1613"/>
    </location>
</feature>
<dbReference type="CDD" id="cd00063">
    <property type="entry name" value="FN3"/>
    <property type="match status" value="1"/>
</dbReference>
<dbReference type="Proteomes" id="UP000490386">
    <property type="component" value="Unassembled WGS sequence"/>
</dbReference>
<dbReference type="InterPro" id="IPR013783">
    <property type="entry name" value="Ig-like_fold"/>
</dbReference>
<evidence type="ECO:0000256" key="1">
    <source>
        <dbReference type="ARBA" id="ARBA00023295"/>
    </source>
</evidence>
<dbReference type="PROSITE" id="PS50853">
    <property type="entry name" value="FN3"/>
    <property type="match status" value="1"/>
</dbReference>
<dbReference type="Pfam" id="PF17963">
    <property type="entry name" value="Big_9"/>
    <property type="match status" value="7"/>
</dbReference>
<proteinExistence type="predicted"/>
<dbReference type="Pfam" id="PF00041">
    <property type="entry name" value="fn3"/>
    <property type="match status" value="1"/>
</dbReference>
<evidence type="ECO:0000256" key="2">
    <source>
        <dbReference type="ARBA" id="ARBA00023326"/>
    </source>
</evidence>
<feature type="domain" description="Fibronectin type-III" evidence="4">
    <location>
        <begin position="1482"/>
        <end position="1582"/>
    </location>
</feature>
<evidence type="ECO:0000259" key="4">
    <source>
        <dbReference type="PROSITE" id="PS50853"/>
    </source>
</evidence>
<sequence>MRRTAPRPRGRRQLAMTLVLALLVGTPLLFALLHEGFAAAEIEVESSDVWVSNSQELRAGRLNAQIQELDASVSLVTADVGILQDGDTVFLHDQTSGSLGRVDPALTDLRESILTPAGSRSSYGGGVIALLGPATGRLWLIDAAQPLAFDAATAEPVAELGPDAQVVVTPLGTVLAVSPEKQQILRMEGLGAEQSWEPLAGSPGAYELTAVGEQPVVFDREAGSLLVDGEARPVPETALRVQLPGAAAPEVVFATVDGALRVPLDGGDPVSVSAGIDGSLATPDGTARPAVVGGCTHAAWAQAAATMVACGDGEPRVQSMSTPPLGEILFRVNRNVVALNDVATGQVWLPQENMRLVENWNELVPPEDADGVEGENEATEESFEATLAERGEVNTPPDLVDDVFGVRAGSTGYLTVLDNDSDVDGDILTITGLAGDVPESFGELRLIDDGRALQFRAADGASGEQTLTYTATDGRQGGVAEARLTIRIQPADAENQAPTTNRTSTVAVEAGQKISYNVIPDWIDPDGDPIFLQGATAPVGDAIGFTPDGRITFTAASAELGERVVPYLVSDGSSQAAGELRIRVEAPGTLGPIGTPDYASGVVGETVTAQPLVNDLSPNGQALGLVEIAELGTATGGAGFNPDLGTVTFTSETAMTAYVQYTVTAGAATSVGIIRFDVEEPAAEPAQVTAVRDLAYLRPGQSNAVDVLGNDVSTGTGVLSVQSVETTDEARIAGLAVELIDNTIVRLSSQAAIQQAIELPYTITDGTATSVGYIVVVPVEPAVTHEPPVAVDDTRRVRAGDYTSVSVLENDSHPDEAQMSLAPELNNVQVGDGYTFVSGDDVRLQAPSEPGTYSLGYTVVDEHGEQAGANLTFQVTAPDESNNRPPEPGTDTARVFEGASVRIEVPLNGIDPDGDSVELTQLVDVPKLGSVREITQTSFVYEAFAGASGTDVLRYEVVDGYGQRAEGTIKVGVVARAAATAPPVAVDDNVRAKPGSRIAVPALQNDSDPNGYPLELVPDLVGVDASLDAEVDGDSVIVTVPSDGEFVSVPYTITNGQGGQDAAFIHVTISADAPTLPPTATDHVVRLDDFAGAETLSVNVRDGAANPGGRVSELAVDLVGAGAGAAQVEEDGRVTVTLSDVRQIIVYRLTAEDTGLTAAGFLMVPALITEESKRQSPFLIPDLPAQKVKVGESISWNVNDLVRAPSGNRVAIINPEEAWAEQADGSAIVQSETELRFTPKPGFRGPASITFQVSDADGDNDPNAGIATIRVPIAVGDPDFFDVAPTFVAPQLTIEQGAEQSFDLSTATGHPNKDVVPQVQFSKLTGGSGDLTASLDGSTVKVGAGVAAKVGTVAKYTVTYTFREFVQTGTVTVTVVSTSKPLPRAVPDEQLARRNEPVTMNVTANDFNPFPESPLKLISASDVSGGAEKAAVSIVDGQLRIVPATNFIGTVTVSYRIGDQTGDPLRETTGLATVEVQDVPGIPTSVTLEKGSALGTLVVGWSSAISNGSEITGYEVTLTGGNSPIVRNVDGSVFSVTFTGEDGLKVGVQYSATVRATNALGVGNPSEPSGTDKPINLPTAPQSVSVPDGQTAPGETTGKLKAEWSEPSSDGGGLTGYDVSVQVGAAAPYIVSVPPTQLSLDITGITVPKYGSTPVRVIVTAKNAAGAASSAEYVDGALHYTPLYKISVTGGDAVAGQPDDVKSFVVKGEDFSTANSYTVKCYSNGKVGNDKLVGQQTNVSGTGLNAAGGIGIPDCKGSLGGYWVEIILNGAVVADSKSSPLEKW</sequence>
<keyword evidence="1" id="KW-0326">Glycosidase</keyword>
<dbReference type="OrthoDB" id="5241356at2"/>
<keyword evidence="1" id="KW-0378">Hydrolase</keyword>
<keyword evidence="2" id="KW-0624">Polysaccharide degradation</keyword>
<evidence type="ECO:0000256" key="3">
    <source>
        <dbReference type="SAM" id="MobiDB-lite"/>
    </source>
</evidence>
<evidence type="ECO:0000313" key="5">
    <source>
        <dbReference type="EMBL" id="KAB1636875.1"/>
    </source>
</evidence>
<dbReference type="RefSeq" id="WP_151424587.1">
    <property type="nucleotide sequence ID" value="NZ_WBJX01000005.1"/>
</dbReference>
<gene>
    <name evidence="5" type="ORF">F8O03_15065</name>
</gene>
<organism evidence="5 6">
    <name type="scientific">Pseudoclavibacter terrae</name>
    <dbReference type="NCBI Taxonomy" id="1530195"/>
    <lineage>
        <taxon>Bacteria</taxon>
        <taxon>Bacillati</taxon>
        <taxon>Actinomycetota</taxon>
        <taxon>Actinomycetes</taxon>
        <taxon>Micrococcales</taxon>
        <taxon>Microbacteriaceae</taxon>
        <taxon>Pseudoclavibacter</taxon>
    </lineage>
</organism>
<dbReference type="GO" id="GO:0016798">
    <property type="term" value="F:hydrolase activity, acting on glycosyl bonds"/>
    <property type="evidence" value="ECO:0007669"/>
    <property type="project" value="UniProtKB-KW"/>
</dbReference>
<dbReference type="Gene3D" id="2.60.40.10">
    <property type="entry name" value="Immunoglobulins"/>
    <property type="match status" value="2"/>
</dbReference>
<dbReference type="EMBL" id="WBJX01000005">
    <property type="protein sequence ID" value="KAB1636875.1"/>
    <property type="molecule type" value="Genomic_DNA"/>
</dbReference>
<protein>
    <recommendedName>
        <fullName evidence="4">Fibronectin type-III domain-containing protein</fullName>
    </recommendedName>
</protein>
<dbReference type="SMART" id="SM00060">
    <property type="entry name" value="FN3"/>
    <property type="match status" value="1"/>
</dbReference>
<dbReference type="GO" id="GO:0000272">
    <property type="term" value="P:polysaccharide catabolic process"/>
    <property type="evidence" value="ECO:0007669"/>
    <property type="project" value="UniProtKB-KW"/>
</dbReference>
<keyword evidence="6" id="KW-1185">Reference proteome</keyword>
<keyword evidence="2" id="KW-0119">Carbohydrate metabolism</keyword>
<name>A0A7J5AZ82_9MICO</name>
<comment type="caution">
    <text evidence="5">The sequence shown here is derived from an EMBL/GenBank/DDBJ whole genome shotgun (WGS) entry which is preliminary data.</text>
</comment>
<dbReference type="InterPro" id="IPR036116">
    <property type="entry name" value="FN3_sf"/>
</dbReference>
<accession>A0A7J5AZ82</accession>
<dbReference type="SUPFAM" id="SSF49265">
    <property type="entry name" value="Fibronectin type III"/>
    <property type="match status" value="1"/>
</dbReference>
<evidence type="ECO:0000313" key="6">
    <source>
        <dbReference type="Proteomes" id="UP000490386"/>
    </source>
</evidence>
<reference evidence="5 6" key="1">
    <citation type="submission" date="2019-09" db="EMBL/GenBank/DDBJ databases">
        <title>Phylogeny of genus Pseudoclavibacter and closely related genus.</title>
        <authorList>
            <person name="Li Y."/>
        </authorList>
    </citation>
    <scope>NUCLEOTIDE SEQUENCE [LARGE SCALE GENOMIC DNA]</scope>
    <source>
        <strain evidence="5 6">THG-MD12</strain>
    </source>
</reference>
<dbReference type="InterPro" id="IPR003961">
    <property type="entry name" value="FN3_dom"/>
</dbReference>